<accession>G3MSK2</accession>
<sequence>MKSFAIALFLVLSAMAFGAKRLTTKDLYEALDTEERIWITLRSYTRTTEGKNNTCIYAWKFFLKGTRYQFGQYYKAGNKSYKGTFYANITEGPRPALQPVLMVSKMRTGHAGIPYTLQYWDRVHHCGILTFMERGRKQCEMHVWEKDNDITWPKYLRDEI</sequence>
<reference evidence="2" key="1">
    <citation type="journal article" date="2011" name="PLoS ONE">
        <title>A deep insight into the sialotranscriptome of the gulf coast tick, Amblyomma maculatum.</title>
        <authorList>
            <person name="Karim S."/>
            <person name="Singh P."/>
            <person name="Ribeiro J.M."/>
        </authorList>
    </citation>
    <scope>NUCLEOTIDE SEQUENCE</scope>
    <source>
        <tissue evidence="2">Salivary gland</tissue>
    </source>
</reference>
<dbReference type="InterPro" id="IPR012674">
    <property type="entry name" value="Calycin"/>
</dbReference>
<dbReference type="EMBL" id="JO844853">
    <property type="protein sequence ID" value="AEO36470.1"/>
    <property type="molecule type" value="mRNA"/>
</dbReference>
<dbReference type="AlphaFoldDB" id="G3MSK2"/>
<protein>
    <recommendedName>
        <fullName evidence="3">Lipocalin/cytosolic fatty-acid binding domain-containing protein</fullName>
    </recommendedName>
</protein>
<dbReference type="SUPFAM" id="SSF50814">
    <property type="entry name" value="Lipocalins"/>
    <property type="match status" value="1"/>
</dbReference>
<evidence type="ECO:0000313" key="2">
    <source>
        <dbReference type="EMBL" id="AEO36470.1"/>
    </source>
</evidence>
<name>G3MSK2_AMBMU</name>
<evidence type="ECO:0000256" key="1">
    <source>
        <dbReference type="SAM" id="SignalP"/>
    </source>
</evidence>
<evidence type="ECO:0008006" key="3">
    <source>
        <dbReference type="Google" id="ProtNLM"/>
    </source>
</evidence>
<keyword evidence="1" id="KW-0732">Signal</keyword>
<feature type="chain" id="PRO_5003447468" description="Lipocalin/cytosolic fatty-acid binding domain-containing protein" evidence="1">
    <location>
        <begin position="19"/>
        <end position="160"/>
    </location>
</feature>
<organism evidence="2">
    <name type="scientific">Amblyomma maculatum</name>
    <name type="common">Gulf Coast tick</name>
    <dbReference type="NCBI Taxonomy" id="34609"/>
    <lineage>
        <taxon>Eukaryota</taxon>
        <taxon>Metazoa</taxon>
        <taxon>Ecdysozoa</taxon>
        <taxon>Arthropoda</taxon>
        <taxon>Chelicerata</taxon>
        <taxon>Arachnida</taxon>
        <taxon>Acari</taxon>
        <taxon>Parasitiformes</taxon>
        <taxon>Ixodida</taxon>
        <taxon>Ixodoidea</taxon>
        <taxon>Ixodidae</taxon>
        <taxon>Amblyomminae</taxon>
        <taxon>Amblyomma</taxon>
    </lineage>
</organism>
<feature type="signal peptide" evidence="1">
    <location>
        <begin position="1"/>
        <end position="18"/>
    </location>
</feature>
<proteinExistence type="evidence at transcript level"/>